<gene>
    <name evidence="2" type="ORF">Tco_0893359</name>
</gene>
<keyword evidence="3" id="KW-1185">Reference proteome</keyword>
<dbReference type="EMBL" id="BQNB010014053">
    <property type="protein sequence ID" value="GJT23422.1"/>
    <property type="molecule type" value="Genomic_DNA"/>
</dbReference>
<dbReference type="Proteomes" id="UP001151760">
    <property type="component" value="Unassembled WGS sequence"/>
</dbReference>
<proteinExistence type="predicted"/>
<evidence type="ECO:0000313" key="2">
    <source>
        <dbReference type="EMBL" id="GJT23422.1"/>
    </source>
</evidence>
<dbReference type="PANTHER" id="PTHR42648:SF18">
    <property type="entry name" value="RETROTRANSPOSON, UNCLASSIFIED-LIKE PROTEIN"/>
    <property type="match status" value="1"/>
</dbReference>
<evidence type="ECO:0000259" key="1">
    <source>
        <dbReference type="Pfam" id="PF13976"/>
    </source>
</evidence>
<dbReference type="PANTHER" id="PTHR42648">
    <property type="entry name" value="TRANSPOSASE, PUTATIVE-RELATED"/>
    <property type="match status" value="1"/>
</dbReference>
<reference evidence="2" key="1">
    <citation type="journal article" date="2022" name="Int. J. Mol. Sci.">
        <title>Draft Genome of Tanacetum Coccineum: Genomic Comparison of Closely Related Tanacetum-Family Plants.</title>
        <authorList>
            <person name="Yamashiro T."/>
            <person name="Shiraishi A."/>
            <person name="Nakayama K."/>
            <person name="Satake H."/>
        </authorList>
    </citation>
    <scope>NUCLEOTIDE SEQUENCE</scope>
</reference>
<dbReference type="InterPro" id="IPR025724">
    <property type="entry name" value="GAG-pre-integrase_dom"/>
</dbReference>
<organism evidence="2 3">
    <name type="scientific">Tanacetum coccineum</name>
    <dbReference type="NCBI Taxonomy" id="301880"/>
    <lineage>
        <taxon>Eukaryota</taxon>
        <taxon>Viridiplantae</taxon>
        <taxon>Streptophyta</taxon>
        <taxon>Embryophyta</taxon>
        <taxon>Tracheophyta</taxon>
        <taxon>Spermatophyta</taxon>
        <taxon>Magnoliopsida</taxon>
        <taxon>eudicotyledons</taxon>
        <taxon>Gunneridae</taxon>
        <taxon>Pentapetalae</taxon>
        <taxon>asterids</taxon>
        <taxon>campanulids</taxon>
        <taxon>Asterales</taxon>
        <taxon>Asteraceae</taxon>
        <taxon>Asteroideae</taxon>
        <taxon>Anthemideae</taxon>
        <taxon>Anthemidinae</taxon>
        <taxon>Tanacetum</taxon>
    </lineage>
</organism>
<dbReference type="InterPro" id="IPR039537">
    <property type="entry name" value="Retrotran_Ty1/copia-like"/>
</dbReference>
<reference evidence="2" key="2">
    <citation type="submission" date="2022-01" db="EMBL/GenBank/DDBJ databases">
        <authorList>
            <person name="Yamashiro T."/>
            <person name="Shiraishi A."/>
            <person name="Satake H."/>
            <person name="Nakayama K."/>
        </authorList>
    </citation>
    <scope>NUCLEOTIDE SEQUENCE</scope>
</reference>
<evidence type="ECO:0000313" key="3">
    <source>
        <dbReference type="Proteomes" id="UP001151760"/>
    </source>
</evidence>
<protein>
    <submittedName>
        <fullName evidence="2">Retrovirus-related pol polyprotein from transposon TNT 1-94</fullName>
    </submittedName>
</protein>
<comment type="caution">
    <text evidence="2">The sequence shown here is derived from an EMBL/GenBank/DDBJ whole genome shotgun (WGS) entry which is preliminary data.</text>
</comment>
<sequence length="222" mass="25625">MTGDSSRLRNFVKKFIGTVRFGNDHFGAIMGYEDYVIRYSVISSVYYVEGLGHNLFSVRQFCNSDLEVAFRKHLCYVHDTDGVELIKGSRGSNLYTISVEDMMKSSPICLLSKASKNKSWLWHHRLNHLNFGTINDLAKKDLVRGLPRLKFEKDHLCSACQLGKIKKHTHSPKTENTNLEVLNTLHMDLCGPMRVQIMNGKKYYWELNLSYLVLLTSYNCQY</sequence>
<dbReference type="Pfam" id="PF13976">
    <property type="entry name" value="gag_pre-integrs"/>
    <property type="match status" value="1"/>
</dbReference>
<name>A0ABQ5CA59_9ASTR</name>
<accession>A0ABQ5CA59</accession>
<feature type="domain" description="GAG-pre-integrase" evidence="1">
    <location>
        <begin position="93"/>
        <end position="164"/>
    </location>
</feature>